<accession>A0A850NQ43</accession>
<dbReference type="AlphaFoldDB" id="A0A850NQ43"/>
<comment type="caution">
    <text evidence="3">The sequence shown here is derived from an EMBL/GenBank/DDBJ whole genome shotgun (WGS) entry which is preliminary data.</text>
</comment>
<sequence>MSAAEHQYLAERRAQYAQQFGGIEAEHRRNLAAAYVGVSIVDFICGVLIRHGWHPIVMFILAIGMIGTIRQAQTACDADTERRMALGIE</sequence>
<dbReference type="EMBL" id="JABXXQ010000158">
    <property type="protein sequence ID" value="NVN30469.1"/>
    <property type="molecule type" value="Genomic_DNA"/>
</dbReference>
<evidence type="ECO:0000313" key="4">
    <source>
        <dbReference type="Proteomes" id="UP000557688"/>
    </source>
</evidence>
<evidence type="ECO:0000313" key="5">
    <source>
        <dbReference type="Proteomes" id="UP000565205"/>
    </source>
</evidence>
<feature type="transmembrane region" description="Helical" evidence="1">
    <location>
        <begin position="31"/>
        <end position="49"/>
    </location>
</feature>
<name>A0A850NQ43_9PROT</name>
<keyword evidence="1" id="KW-0812">Transmembrane</keyword>
<dbReference type="EMBL" id="JACHXV010000005">
    <property type="protein sequence ID" value="MBB3174024.1"/>
    <property type="molecule type" value="Genomic_DNA"/>
</dbReference>
<evidence type="ECO:0000313" key="2">
    <source>
        <dbReference type="EMBL" id="MBB3174024.1"/>
    </source>
</evidence>
<reference evidence="3 5" key="1">
    <citation type="submission" date="2020-06" db="EMBL/GenBank/DDBJ databases">
        <title>Description of novel acetic acid bacteria.</title>
        <authorList>
            <person name="Sombolestani A."/>
        </authorList>
    </citation>
    <scope>NUCLEOTIDE SEQUENCE [LARGE SCALE GENOMIC DNA]</scope>
    <source>
        <strain evidence="3 5">LMG 26838</strain>
    </source>
</reference>
<keyword evidence="4" id="KW-1185">Reference proteome</keyword>
<protein>
    <submittedName>
        <fullName evidence="3">Uncharacterized protein</fullName>
    </submittedName>
</protein>
<dbReference type="Proteomes" id="UP000565205">
    <property type="component" value="Unassembled WGS sequence"/>
</dbReference>
<dbReference type="Proteomes" id="UP000557688">
    <property type="component" value="Unassembled WGS sequence"/>
</dbReference>
<reference evidence="2 4" key="2">
    <citation type="submission" date="2020-08" db="EMBL/GenBank/DDBJ databases">
        <title>Genomic Encyclopedia of Type Strains, Phase III (KMG-III): the genomes of soil and plant-associated and newly described type strains.</title>
        <authorList>
            <person name="Whitman W."/>
        </authorList>
    </citation>
    <scope>NUCLEOTIDE SEQUENCE [LARGE SCALE GENOMIC DNA]</scope>
    <source>
        <strain evidence="2 4">CECT 8088</strain>
    </source>
</reference>
<evidence type="ECO:0000313" key="3">
    <source>
        <dbReference type="EMBL" id="NVN30469.1"/>
    </source>
</evidence>
<dbReference type="RefSeq" id="WP_176624023.1">
    <property type="nucleotide sequence ID" value="NZ_JABXXQ010000158.1"/>
</dbReference>
<proteinExistence type="predicted"/>
<evidence type="ECO:0000256" key="1">
    <source>
        <dbReference type="SAM" id="Phobius"/>
    </source>
</evidence>
<keyword evidence="1" id="KW-1133">Transmembrane helix</keyword>
<organism evidence="3 5">
    <name type="scientific">Endobacter medicaginis</name>
    <dbReference type="NCBI Taxonomy" id="1181271"/>
    <lineage>
        <taxon>Bacteria</taxon>
        <taxon>Pseudomonadati</taxon>
        <taxon>Pseudomonadota</taxon>
        <taxon>Alphaproteobacteria</taxon>
        <taxon>Acetobacterales</taxon>
        <taxon>Acetobacteraceae</taxon>
        <taxon>Endobacter</taxon>
    </lineage>
</organism>
<keyword evidence="1" id="KW-0472">Membrane</keyword>
<gene>
    <name evidence="2" type="ORF">FHR90_001856</name>
    <name evidence="3" type="ORF">HUK83_08995</name>
</gene>